<keyword evidence="2" id="KW-1185">Reference proteome</keyword>
<accession>A0A1L9TRP0</accession>
<dbReference type="VEuPathDB" id="FungiDB:ASPSYDRAFT_85777"/>
<proteinExistence type="predicted"/>
<dbReference type="AlphaFoldDB" id="A0A1L9TRP0"/>
<evidence type="ECO:0000313" key="1">
    <source>
        <dbReference type="EMBL" id="OJJ62081.1"/>
    </source>
</evidence>
<dbReference type="STRING" id="1036612.A0A1L9TRP0"/>
<dbReference type="GeneID" id="63767633"/>
<evidence type="ECO:0000313" key="2">
    <source>
        <dbReference type="Proteomes" id="UP000184356"/>
    </source>
</evidence>
<protein>
    <submittedName>
        <fullName evidence="1">Uncharacterized protein</fullName>
    </submittedName>
</protein>
<sequence length="304" mass="34284">MAETSLFGKCPSTIEEWTDAASDNGLLAVSPKDYTDHKHGSKITQPQFIVLRTLVQSAGPESFDPTLFDLETDIEIARPLLQGREDFKSYIDAIRANSCRAKDWFSSPRRMHCEILEAHARPVQPRDEELDKPPVRYSANDLLMAICSISPNVESREWCNSSRIDLMAKFGSGKGRGFIASTSGQIQDKSRSLWIKAPVNCTTNERHIYGSVIDMQEAALLVAWMKEYPGYPGPKRRILVSQNGIEIYLTFALCGDDWMTSYVEEGNTEVNESSFMTMHRYGPWLINNAEHMEEFAAIILAISF</sequence>
<dbReference type="EMBL" id="KV878583">
    <property type="protein sequence ID" value="OJJ62081.1"/>
    <property type="molecule type" value="Genomic_DNA"/>
</dbReference>
<name>A0A1L9TRP0_9EURO</name>
<organism evidence="1 2">
    <name type="scientific">Aspergillus sydowii CBS 593.65</name>
    <dbReference type="NCBI Taxonomy" id="1036612"/>
    <lineage>
        <taxon>Eukaryota</taxon>
        <taxon>Fungi</taxon>
        <taxon>Dikarya</taxon>
        <taxon>Ascomycota</taxon>
        <taxon>Pezizomycotina</taxon>
        <taxon>Eurotiomycetes</taxon>
        <taxon>Eurotiomycetidae</taxon>
        <taxon>Eurotiales</taxon>
        <taxon>Aspergillaceae</taxon>
        <taxon>Aspergillus</taxon>
        <taxon>Aspergillus subgen. Nidulantes</taxon>
    </lineage>
</organism>
<gene>
    <name evidence="1" type="ORF">ASPSYDRAFT_85777</name>
</gene>
<dbReference type="Proteomes" id="UP000184356">
    <property type="component" value="Unassembled WGS sequence"/>
</dbReference>
<reference evidence="2" key="1">
    <citation type="journal article" date="2017" name="Genome Biol.">
        <title>Comparative genomics reveals high biological diversity and specific adaptations in the industrially and medically important fungal genus Aspergillus.</title>
        <authorList>
            <person name="de Vries R.P."/>
            <person name="Riley R."/>
            <person name="Wiebenga A."/>
            <person name="Aguilar-Osorio G."/>
            <person name="Amillis S."/>
            <person name="Uchima C.A."/>
            <person name="Anderluh G."/>
            <person name="Asadollahi M."/>
            <person name="Askin M."/>
            <person name="Barry K."/>
            <person name="Battaglia E."/>
            <person name="Bayram O."/>
            <person name="Benocci T."/>
            <person name="Braus-Stromeyer S.A."/>
            <person name="Caldana C."/>
            <person name="Canovas D."/>
            <person name="Cerqueira G.C."/>
            <person name="Chen F."/>
            <person name="Chen W."/>
            <person name="Choi C."/>
            <person name="Clum A."/>
            <person name="Dos Santos R.A."/>
            <person name="Damasio A.R."/>
            <person name="Diallinas G."/>
            <person name="Emri T."/>
            <person name="Fekete E."/>
            <person name="Flipphi M."/>
            <person name="Freyberg S."/>
            <person name="Gallo A."/>
            <person name="Gournas C."/>
            <person name="Habgood R."/>
            <person name="Hainaut M."/>
            <person name="Harispe M.L."/>
            <person name="Henrissat B."/>
            <person name="Hilden K.S."/>
            <person name="Hope R."/>
            <person name="Hossain A."/>
            <person name="Karabika E."/>
            <person name="Karaffa L."/>
            <person name="Karanyi Z."/>
            <person name="Krasevec N."/>
            <person name="Kuo A."/>
            <person name="Kusch H."/>
            <person name="LaButti K."/>
            <person name="Lagendijk E.L."/>
            <person name="Lapidus A."/>
            <person name="Levasseur A."/>
            <person name="Lindquist E."/>
            <person name="Lipzen A."/>
            <person name="Logrieco A.F."/>
            <person name="MacCabe A."/>
            <person name="Maekelae M.R."/>
            <person name="Malavazi I."/>
            <person name="Melin P."/>
            <person name="Meyer V."/>
            <person name="Mielnichuk N."/>
            <person name="Miskei M."/>
            <person name="Molnar A.P."/>
            <person name="Mule G."/>
            <person name="Ngan C.Y."/>
            <person name="Orejas M."/>
            <person name="Orosz E."/>
            <person name="Ouedraogo J.P."/>
            <person name="Overkamp K.M."/>
            <person name="Park H.-S."/>
            <person name="Perrone G."/>
            <person name="Piumi F."/>
            <person name="Punt P.J."/>
            <person name="Ram A.F."/>
            <person name="Ramon A."/>
            <person name="Rauscher S."/>
            <person name="Record E."/>
            <person name="Riano-Pachon D.M."/>
            <person name="Robert V."/>
            <person name="Roehrig J."/>
            <person name="Ruller R."/>
            <person name="Salamov A."/>
            <person name="Salih N.S."/>
            <person name="Samson R.A."/>
            <person name="Sandor E."/>
            <person name="Sanguinetti M."/>
            <person name="Schuetze T."/>
            <person name="Sepcic K."/>
            <person name="Shelest E."/>
            <person name="Sherlock G."/>
            <person name="Sophianopoulou V."/>
            <person name="Squina F.M."/>
            <person name="Sun H."/>
            <person name="Susca A."/>
            <person name="Todd R.B."/>
            <person name="Tsang A."/>
            <person name="Unkles S.E."/>
            <person name="van de Wiele N."/>
            <person name="van Rossen-Uffink D."/>
            <person name="Oliveira J.V."/>
            <person name="Vesth T.C."/>
            <person name="Visser J."/>
            <person name="Yu J.-H."/>
            <person name="Zhou M."/>
            <person name="Andersen M.R."/>
            <person name="Archer D.B."/>
            <person name="Baker S.E."/>
            <person name="Benoit I."/>
            <person name="Brakhage A.A."/>
            <person name="Braus G.H."/>
            <person name="Fischer R."/>
            <person name="Frisvad J.C."/>
            <person name="Goldman G.H."/>
            <person name="Houbraken J."/>
            <person name="Oakley B."/>
            <person name="Pocsi I."/>
            <person name="Scazzocchio C."/>
            <person name="Seiboth B."/>
            <person name="vanKuyk P.A."/>
            <person name="Wortman J."/>
            <person name="Dyer P.S."/>
            <person name="Grigoriev I.V."/>
        </authorList>
    </citation>
    <scope>NUCLEOTIDE SEQUENCE [LARGE SCALE GENOMIC DNA]</scope>
    <source>
        <strain evidence="2">CBS 593.65</strain>
    </source>
</reference>
<dbReference type="OrthoDB" id="3508621at2759"/>
<dbReference type="RefSeq" id="XP_040705887.1">
    <property type="nucleotide sequence ID" value="XM_040851560.1"/>
</dbReference>